<dbReference type="Gramene" id="RZC58886">
    <property type="protein sequence ID" value="RZC58886"/>
    <property type="gene ID" value="C5167_006188"/>
</dbReference>
<dbReference type="Proteomes" id="UP000316621">
    <property type="component" value="Chromosome 4"/>
</dbReference>
<reference evidence="2 3" key="1">
    <citation type="journal article" date="2018" name="Science">
        <title>The opium poppy genome and morphinan production.</title>
        <authorList>
            <person name="Guo L."/>
            <person name="Winzer T."/>
            <person name="Yang X."/>
            <person name="Li Y."/>
            <person name="Ning Z."/>
            <person name="He Z."/>
            <person name="Teodor R."/>
            <person name="Lu Y."/>
            <person name="Bowser T.A."/>
            <person name="Graham I.A."/>
            <person name="Ye K."/>
        </authorList>
    </citation>
    <scope>NUCLEOTIDE SEQUENCE [LARGE SCALE GENOMIC DNA]</scope>
    <source>
        <strain evidence="3">cv. HN1</strain>
        <tissue evidence="2">Leaves</tissue>
    </source>
</reference>
<keyword evidence="1" id="KW-0472">Membrane</keyword>
<organism evidence="2 3">
    <name type="scientific">Papaver somniferum</name>
    <name type="common">Opium poppy</name>
    <dbReference type="NCBI Taxonomy" id="3469"/>
    <lineage>
        <taxon>Eukaryota</taxon>
        <taxon>Viridiplantae</taxon>
        <taxon>Streptophyta</taxon>
        <taxon>Embryophyta</taxon>
        <taxon>Tracheophyta</taxon>
        <taxon>Spermatophyta</taxon>
        <taxon>Magnoliopsida</taxon>
        <taxon>Ranunculales</taxon>
        <taxon>Papaveraceae</taxon>
        <taxon>Papaveroideae</taxon>
        <taxon>Papaver</taxon>
    </lineage>
</organism>
<feature type="non-terminal residue" evidence="2">
    <location>
        <position position="1"/>
    </location>
</feature>
<accession>A0A4Y7JED0</accession>
<protein>
    <submittedName>
        <fullName evidence="2">Uncharacterized protein</fullName>
    </submittedName>
</protein>
<evidence type="ECO:0000256" key="1">
    <source>
        <dbReference type="SAM" id="Phobius"/>
    </source>
</evidence>
<evidence type="ECO:0000313" key="3">
    <source>
        <dbReference type="Proteomes" id="UP000316621"/>
    </source>
</evidence>
<proteinExistence type="predicted"/>
<name>A0A4Y7JED0_PAPSO</name>
<evidence type="ECO:0000313" key="2">
    <source>
        <dbReference type="EMBL" id="RZC58886.1"/>
    </source>
</evidence>
<feature type="transmembrane region" description="Helical" evidence="1">
    <location>
        <begin position="16"/>
        <end position="38"/>
    </location>
</feature>
<dbReference type="EMBL" id="CM010718">
    <property type="protein sequence ID" value="RZC58886.1"/>
    <property type="molecule type" value="Genomic_DNA"/>
</dbReference>
<dbReference type="AlphaFoldDB" id="A0A4Y7JED0"/>
<keyword evidence="3" id="KW-1185">Reference proteome</keyword>
<keyword evidence="1" id="KW-0812">Transmembrane</keyword>
<gene>
    <name evidence="2" type="ORF">C5167_006188</name>
</gene>
<keyword evidence="1" id="KW-1133">Transmembrane helix</keyword>
<sequence>SKRSPRLPRSILDSNLFLLFLLALYFNEIYTLLCFWSGGISILSQPPPTITNTSKKKKAKGENFVSAELIDDGGAKQQDLMIIHSGYRQILPAVYLFPR</sequence>